<evidence type="ECO:0000256" key="7">
    <source>
        <dbReference type="ARBA" id="ARBA00023145"/>
    </source>
</evidence>
<evidence type="ECO:0000256" key="8">
    <source>
        <dbReference type="ARBA" id="ARBA00023157"/>
    </source>
</evidence>
<dbReference type="PANTHER" id="PTHR10127:SF839">
    <property type="entry name" value="HATCHING ENZYME 1.2-RELATED"/>
    <property type="match status" value="1"/>
</dbReference>
<evidence type="ECO:0000256" key="1">
    <source>
        <dbReference type="ARBA" id="ARBA00022670"/>
    </source>
</evidence>
<dbReference type="CDD" id="cd04283">
    <property type="entry name" value="ZnMc_hatching_enzyme"/>
    <property type="match status" value="1"/>
</dbReference>
<evidence type="ECO:0000256" key="10">
    <source>
        <dbReference type="ARBA" id="ARBA00023329"/>
    </source>
</evidence>
<evidence type="ECO:0000256" key="9">
    <source>
        <dbReference type="ARBA" id="ARBA00023180"/>
    </source>
</evidence>
<feature type="binding site" evidence="12">
    <location>
        <position position="149"/>
    </location>
    <ligand>
        <name>Zn(2+)</name>
        <dbReference type="ChEBI" id="CHEBI:29105"/>
        <note>catalytic</note>
    </ligand>
</feature>
<evidence type="ECO:0000313" key="16">
    <source>
        <dbReference type="Proteomes" id="UP000261620"/>
    </source>
</evidence>
<comment type="cofactor">
    <cofactor evidence="12 13">
        <name>Zn(2+)</name>
        <dbReference type="ChEBI" id="CHEBI:29105"/>
    </cofactor>
    <text evidence="12 13">Binds 1 zinc ion per subunit.</text>
</comment>
<evidence type="ECO:0000256" key="12">
    <source>
        <dbReference type="PROSITE-ProRule" id="PRU01211"/>
    </source>
</evidence>
<evidence type="ECO:0000256" key="2">
    <source>
        <dbReference type="ARBA" id="ARBA00022723"/>
    </source>
</evidence>
<evidence type="ECO:0000256" key="13">
    <source>
        <dbReference type="RuleBase" id="RU361183"/>
    </source>
</evidence>
<dbReference type="PRINTS" id="PR00480">
    <property type="entry name" value="ASTACIN"/>
</dbReference>
<keyword evidence="7" id="KW-0865">Zymogen</keyword>
<feature type="domain" description="Peptidase M12A" evidence="14">
    <location>
        <begin position="56"/>
        <end position="248"/>
    </location>
</feature>
<dbReference type="AlphaFoldDB" id="A0A3Q3VY37"/>
<evidence type="ECO:0000256" key="6">
    <source>
        <dbReference type="ARBA" id="ARBA00023049"/>
    </source>
</evidence>
<dbReference type="Proteomes" id="UP000261620">
    <property type="component" value="Unplaced"/>
</dbReference>
<keyword evidence="5 12" id="KW-0862">Zinc</keyword>
<organism evidence="15 16">
    <name type="scientific">Mola mola</name>
    <name type="common">Ocean sunfish</name>
    <name type="synonym">Tetraodon mola</name>
    <dbReference type="NCBI Taxonomy" id="94237"/>
    <lineage>
        <taxon>Eukaryota</taxon>
        <taxon>Metazoa</taxon>
        <taxon>Chordata</taxon>
        <taxon>Craniata</taxon>
        <taxon>Vertebrata</taxon>
        <taxon>Euteleostomi</taxon>
        <taxon>Actinopterygii</taxon>
        <taxon>Neopterygii</taxon>
        <taxon>Teleostei</taxon>
        <taxon>Neoteleostei</taxon>
        <taxon>Acanthomorphata</taxon>
        <taxon>Eupercaria</taxon>
        <taxon>Tetraodontiformes</taxon>
        <taxon>Molidae</taxon>
        <taxon>Mola</taxon>
    </lineage>
</organism>
<feature type="active site" evidence="12">
    <location>
        <position position="150"/>
    </location>
</feature>
<reference evidence="15" key="2">
    <citation type="submission" date="2025-09" db="UniProtKB">
        <authorList>
            <consortium name="Ensembl"/>
        </authorList>
    </citation>
    <scope>IDENTIFICATION</scope>
</reference>
<dbReference type="InterPro" id="IPR001506">
    <property type="entry name" value="Peptidase_M12A"/>
</dbReference>
<dbReference type="FunFam" id="3.40.390.10:FF:000040">
    <property type="entry name" value="Metalloendopeptidase"/>
    <property type="match status" value="1"/>
</dbReference>
<dbReference type="InterPro" id="IPR024079">
    <property type="entry name" value="MetalloPept_cat_dom_sf"/>
</dbReference>
<keyword evidence="16" id="KW-1185">Reference proteome</keyword>
<evidence type="ECO:0000256" key="11">
    <source>
        <dbReference type="ARBA" id="ARBA00024324"/>
    </source>
</evidence>
<dbReference type="EC" id="3.4.24.-" evidence="13"/>
<keyword evidence="1 12" id="KW-0645">Protease</keyword>
<accession>A0A3Q3VY37</accession>
<protein>
    <recommendedName>
        <fullName evidence="13">Metalloendopeptidase</fullName>
        <ecNumber evidence="13">3.4.24.-</ecNumber>
    </recommendedName>
</protein>
<dbReference type="Pfam" id="PF01400">
    <property type="entry name" value="Astacin"/>
    <property type="match status" value="1"/>
</dbReference>
<evidence type="ECO:0000256" key="5">
    <source>
        <dbReference type="ARBA" id="ARBA00022833"/>
    </source>
</evidence>
<dbReference type="GO" id="GO:0006508">
    <property type="term" value="P:proteolysis"/>
    <property type="evidence" value="ECO:0007669"/>
    <property type="project" value="UniProtKB-KW"/>
</dbReference>
<feature type="binding site" evidence="12">
    <location>
        <position position="153"/>
    </location>
    <ligand>
        <name>Zn(2+)</name>
        <dbReference type="ChEBI" id="CHEBI:29105"/>
        <note>catalytic</note>
    </ligand>
</feature>
<keyword evidence="10" id="KW-0968">Cytoplasmic vesicle</keyword>
<dbReference type="SUPFAM" id="SSF55486">
    <property type="entry name" value="Metalloproteases ('zincins'), catalytic domain"/>
    <property type="match status" value="1"/>
</dbReference>
<dbReference type="Gene3D" id="3.40.390.10">
    <property type="entry name" value="Collagenase (Catalytic Domain)"/>
    <property type="match status" value="1"/>
</dbReference>
<name>A0A3Q3VY37_MOLML</name>
<keyword evidence="4 12" id="KW-0378">Hydrolase</keyword>
<keyword evidence="6 12" id="KW-0482">Metalloprotease</keyword>
<comment type="caution">
    <text evidence="12">Lacks conserved residue(s) required for the propagation of feature annotation.</text>
</comment>
<feature type="signal peptide" evidence="13">
    <location>
        <begin position="1"/>
        <end position="18"/>
    </location>
</feature>
<dbReference type="InterPro" id="IPR006026">
    <property type="entry name" value="Peptidase_Metallo"/>
</dbReference>
<proteinExistence type="predicted"/>
<keyword evidence="2 12" id="KW-0479">Metal-binding</keyword>
<feature type="binding site" evidence="12">
    <location>
        <position position="159"/>
    </location>
    <ligand>
        <name>Zn(2+)</name>
        <dbReference type="ChEBI" id="CHEBI:29105"/>
        <note>catalytic</note>
    </ligand>
</feature>
<dbReference type="GO" id="GO:0004222">
    <property type="term" value="F:metalloendopeptidase activity"/>
    <property type="evidence" value="ECO:0007669"/>
    <property type="project" value="UniProtKB-UniRule"/>
</dbReference>
<reference evidence="15" key="1">
    <citation type="submission" date="2025-08" db="UniProtKB">
        <authorList>
            <consortium name="Ensembl"/>
        </authorList>
    </citation>
    <scope>IDENTIFICATION</scope>
</reference>
<evidence type="ECO:0000259" key="14">
    <source>
        <dbReference type="PROSITE" id="PS51864"/>
    </source>
</evidence>
<comment type="subcellular location">
    <subcellularLocation>
        <location evidence="11">Zymogen granule</location>
    </subcellularLocation>
</comment>
<dbReference type="GO" id="GO:0042588">
    <property type="term" value="C:zymogen granule"/>
    <property type="evidence" value="ECO:0007669"/>
    <property type="project" value="UniProtKB-SubCell"/>
</dbReference>
<keyword evidence="8" id="KW-1015">Disulfide bond</keyword>
<dbReference type="PANTHER" id="PTHR10127">
    <property type="entry name" value="DISCOIDIN, CUB, EGF, LAMININ , AND ZINC METALLOPROTEASE DOMAIN CONTAINING"/>
    <property type="match status" value="1"/>
</dbReference>
<keyword evidence="9" id="KW-0325">Glycoprotein</keyword>
<evidence type="ECO:0000313" key="15">
    <source>
        <dbReference type="Ensembl" id="ENSMMOP00000006543.1"/>
    </source>
</evidence>
<dbReference type="GO" id="GO:0008270">
    <property type="term" value="F:zinc ion binding"/>
    <property type="evidence" value="ECO:0007669"/>
    <property type="project" value="UniProtKB-UniRule"/>
</dbReference>
<dbReference type="STRING" id="94237.ENSMMOP00000006543"/>
<evidence type="ECO:0000256" key="4">
    <source>
        <dbReference type="ARBA" id="ARBA00022801"/>
    </source>
</evidence>
<keyword evidence="3 13" id="KW-0732">Signal</keyword>
<evidence type="ECO:0000256" key="3">
    <source>
        <dbReference type="ARBA" id="ARBA00022729"/>
    </source>
</evidence>
<dbReference type="PROSITE" id="PS51864">
    <property type="entry name" value="ASTACIN"/>
    <property type="match status" value="1"/>
</dbReference>
<sequence length="248" mass="28504">MDLRSSVSLLLLLGVCSGLHGQVRTHPLNVVGSINFLIEGDILIPKKRTAMKCLKNAYSCLWSKSANGWVDIPYRLSSKYDNSEKRVIVNAMKDFEYKTCIRFIQRSTQRMYLSIEPRLGCSSTLGRTGDKQVVSLQRFGCVRRGIVQHELLHAMGFYHEHTRSDRDRYVKINWNNIKKYFVYNFDKKDTNNLGTPYDYSSVMHYGRTAFGKLGAETIIPIPDSSVPIGQRHGLSDIDIRRINRLYKC</sequence>
<dbReference type="InterPro" id="IPR034039">
    <property type="entry name" value="ZnMP_hatching_enz"/>
</dbReference>
<dbReference type="SMART" id="SM00235">
    <property type="entry name" value="ZnMc"/>
    <property type="match status" value="1"/>
</dbReference>
<feature type="chain" id="PRO_5018382212" description="Metalloendopeptidase" evidence="13">
    <location>
        <begin position="19"/>
        <end position="248"/>
    </location>
</feature>
<dbReference type="Ensembl" id="ENSMMOT00000006662.1">
    <property type="protein sequence ID" value="ENSMMOP00000006543.1"/>
    <property type="gene ID" value="ENSMMOG00000005117.1"/>
</dbReference>